<dbReference type="InterPro" id="IPR015410">
    <property type="entry name" value="DUF1985"/>
</dbReference>
<organism evidence="5 6">
    <name type="scientific">Cannabis sativa</name>
    <name type="common">Hemp</name>
    <name type="synonym">Marijuana</name>
    <dbReference type="NCBI Taxonomy" id="3483"/>
    <lineage>
        <taxon>Eukaryota</taxon>
        <taxon>Viridiplantae</taxon>
        <taxon>Streptophyta</taxon>
        <taxon>Embryophyta</taxon>
        <taxon>Tracheophyta</taxon>
        <taxon>Spermatophyta</taxon>
        <taxon>Magnoliopsida</taxon>
        <taxon>eudicotyledons</taxon>
        <taxon>Gunneridae</taxon>
        <taxon>Pentapetalae</taxon>
        <taxon>rosids</taxon>
        <taxon>fabids</taxon>
        <taxon>Rosales</taxon>
        <taxon>Cannabaceae</taxon>
        <taxon>Cannabis</taxon>
    </lineage>
</organism>
<gene>
    <name evidence="5" type="ORF">G4B88_020420</name>
</gene>
<evidence type="ECO:0000313" key="6">
    <source>
        <dbReference type="Proteomes" id="UP000583929"/>
    </source>
</evidence>
<evidence type="ECO:0000259" key="4">
    <source>
        <dbReference type="Pfam" id="PF09331"/>
    </source>
</evidence>
<proteinExistence type="predicted"/>
<sequence length="1040" mass="118785">MCGILAVLGCSDDIPKHHTIISSKLPLKLLHISRSFGPAVELSTRNFGRVEKVLFANTFSFLYAFLSCVGPSNSIMEEKTDDIQLPKADVVSQKHGCKEVSKKDTNVLPSASDDDFETEKIVAKPVSTKKRKDKVCEPRVADDPKLVNVAKKGKKKPVSKSLGKKKSEAPSVDIPLEYYFKIDVKKRFAGKPQLYNPYNVIDDINENLSDDQKELFCKSPFGHFLDVSNFNYQIQLIHLVLLRHTKRDDVELWFKLGDKGVRFGVEEFSTITGLDCTKSYDVDLFKSKKLLAYKEGIFCMHGLTEKLTVNEVASVFFSGALKDDEDYVKIALVYFFAGYLYGYPQGKKIDNFIFAMVNGDYYIEVFNRFGWGKLLWEKTFHHLKIALKDGNNTFEQLAKKKMIEKGYKLKGFPIAFLIWLYEIIPSLSPRFCNRISNKIPRILNWENSPTTEFSELIQAVFNNPKIVVKDFVASSGEKSQRLFSKFKFDPKYVPKRIGGAVSSDEVNDDVKVSHGKLDQICAEITSIKECQQQIKDGISSLKIEFFSEFAKLAEIIKGLKKKENDGSLLFMAYYQDISDDGGGLQLSVHSVQAEEKKETLNFENMFIDPYFLKGVVDSTVKSALKTDDVSFHDDSHKLSLVLYDESYLSLEVQKRQPKPSSVVLSPYVVDFGSSSSSKEDLMRIVQDDKFIVHGINPFKDEIGFNTGAEQCIKFSKFIDENIVMNRGVKKYSDADNILYPPMDFSFIEISEKMWFYELHACGVFLRDCKKLHLDVVFYYLRKKIKQDDTLNQRITTTDCLFDQVMWNSYNQFLKSGSNPSKIDFDNVIPRYIVGEYLFCNTLWERMLNVYNSMSGALNKKRALDHVKAYSTMLPFYLEYLDVYSSRPDLNLDQGPYSVGKREPLNFTFIDGLPSQVNNDCGVFVIKFAEFFIRGKIDDIPANMSDLVAVYRDDIAVSLFIHAKKKQIGGYITDDEVLRKGKKSKDNASVKARSKGRIFQRERAKQNDFKQCDANGMEDACSVEVVWVDIAHRLLYTLMLV</sequence>
<dbReference type="Proteomes" id="UP000583929">
    <property type="component" value="Unassembled WGS sequence"/>
</dbReference>
<evidence type="ECO:0008006" key="7">
    <source>
        <dbReference type="Google" id="ProtNLM"/>
    </source>
</evidence>
<dbReference type="PANTHER" id="PTHR48449">
    <property type="entry name" value="DUF1985 DOMAIN-CONTAINING PROTEIN"/>
    <property type="match status" value="1"/>
</dbReference>
<dbReference type="Pfam" id="PF02902">
    <property type="entry name" value="Peptidase_C48"/>
    <property type="match status" value="1"/>
</dbReference>
<dbReference type="GO" id="GO:0006508">
    <property type="term" value="P:proteolysis"/>
    <property type="evidence" value="ECO:0007669"/>
    <property type="project" value="UniProtKB-KW"/>
</dbReference>
<dbReference type="PANTHER" id="PTHR48449:SF1">
    <property type="entry name" value="DUF1985 DOMAIN-CONTAINING PROTEIN"/>
    <property type="match status" value="1"/>
</dbReference>
<comment type="caution">
    <text evidence="5">The sequence shown here is derived from an EMBL/GenBank/DDBJ whole genome shotgun (WGS) entry which is preliminary data.</text>
</comment>
<protein>
    <recommendedName>
        <fullName evidence="7">Ubiquitin-like protease family profile domain-containing protein</fullName>
    </recommendedName>
</protein>
<dbReference type="Pfam" id="PF09331">
    <property type="entry name" value="DUF1985"/>
    <property type="match status" value="1"/>
</dbReference>
<keyword evidence="1" id="KW-0645">Protease</keyword>
<dbReference type="InterPro" id="IPR003653">
    <property type="entry name" value="Peptidase_C48_C"/>
</dbReference>
<evidence type="ECO:0000256" key="2">
    <source>
        <dbReference type="ARBA" id="ARBA00022801"/>
    </source>
</evidence>
<accession>A0A7J6EAR9</accession>
<name>A0A7J6EAR9_CANSA</name>
<dbReference type="GO" id="GO:0008234">
    <property type="term" value="F:cysteine-type peptidase activity"/>
    <property type="evidence" value="ECO:0007669"/>
    <property type="project" value="InterPro"/>
</dbReference>
<keyword evidence="2" id="KW-0378">Hydrolase</keyword>
<feature type="domain" description="DUF1985" evidence="4">
    <location>
        <begin position="248"/>
        <end position="380"/>
    </location>
</feature>
<dbReference type="Gene3D" id="3.40.395.10">
    <property type="entry name" value="Adenoviral Proteinase, Chain A"/>
    <property type="match status" value="1"/>
</dbReference>
<feature type="domain" description="Ubiquitin-like protease family profile" evidence="3">
    <location>
        <begin position="847"/>
        <end position="939"/>
    </location>
</feature>
<dbReference type="AlphaFoldDB" id="A0A7J6EAR9"/>
<evidence type="ECO:0000313" key="5">
    <source>
        <dbReference type="EMBL" id="KAF4355384.1"/>
    </source>
</evidence>
<dbReference type="EMBL" id="JAATIQ010000454">
    <property type="protein sequence ID" value="KAF4355384.1"/>
    <property type="molecule type" value="Genomic_DNA"/>
</dbReference>
<keyword evidence="6" id="KW-1185">Reference proteome</keyword>
<evidence type="ECO:0000259" key="3">
    <source>
        <dbReference type="Pfam" id="PF02902"/>
    </source>
</evidence>
<reference evidence="5 6" key="1">
    <citation type="journal article" date="2020" name="bioRxiv">
        <title>Sequence and annotation of 42 cannabis genomes reveals extensive copy number variation in cannabinoid synthesis and pathogen resistance genes.</title>
        <authorList>
            <person name="Mckernan K.J."/>
            <person name="Helbert Y."/>
            <person name="Kane L.T."/>
            <person name="Ebling H."/>
            <person name="Zhang L."/>
            <person name="Liu B."/>
            <person name="Eaton Z."/>
            <person name="Mclaughlin S."/>
            <person name="Kingan S."/>
            <person name="Baybayan P."/>
            <person name="Concepcion G."/>
            <person name="Jordan M."/>
            <person name="Riva A."/>
            <person name="Barbazuk W."/>
            <person name="Harkins T."/>
        </authorList>
    </citation>
    <scope>NUCLEOTIDE SEQUENCE [LARGE SCALE GENOMIC DNA]</scope>
    <source>
        <strain evidence="6">cv. Jamaican Lion 4</strain>
        <tissue evidence="5">Leaf</tissue>
    </source>
</reference>
<evidence type="ECO:0000256" key="1">
    <source>
        <dbReference type="ARBA" id="ARBA00022670"/>
    </source>
</evidence>